<evidence type="ECO:0000313" key="1">
    <source>
        <dbReference type="EMBL" id="GGW34568.1"/>
    </source>
</evidence>
<dbReference type="Proteomes" id="UP000634668">
    <property type="component" value="Unassembled WGS sequence"/>
</dbReference>
<comment type="caution">
    <text evidence="1">The sequence shown here is derived from an EMBL/GenBank/DDBJ whole genome shotgun (WGS) entry which is preliminary data.</text>
</comment>
<organism evidence="1 2">
    <name type="scientific">Arenibacter certesii</name>
    <dbReference type="NCBI Taxonomy" id="228955"/>
    <lineage>
        <taxon>Bacteria</taxon>
        <taxon>Pseudomonadati</taxon>
        <taxon>Bacteroidota</taxon>
        <taxon>Flavobacteriia</taxon>
        <taxon>Flavobacteriales</taxon>
        <taxon>Flavobacteriaceae</taxon>
        <taxon>Arenibacter</taxon>
    </lineage>
</organism>
<dbReference type="AlphaFoldDB" id="A0A918IVW1"/>
<protein>
    <recommendedName>
        <fullName evidence="3">DUF748 domain-containing protein</fullName>
    </recommendedName>
</protein>
<gene>
    <name evidence="1" type="ORF">GCM10007383_19490</name>
</gene>
<reference evidence="1" key="1">
    <citation type="journal article" date="2014" name="Int. J. Syst. Evol. Microbiol.">
        <title>Complete genome sequence of Corynebacterium casei LMG S-19264T (=DSM 44701T), isolated from a smear-ripened cheese.</title>
        <authorList>
            <consortium name="US DOE Joint Genome Institute (JGI-PGF)"/>
            <person name="Walter F."/>
            <person name="Albersmeier A."/>
            <person name="Kalinowski J."/>
            <person name="Ruckert C."/>
        </authorList>
    </citation>
    <scope>NUCLEOTIDE SEQUENCE</scope>
    <source>
        <strain evidence="1">KCTC 12113</strain>
    </source>
</reference>
<evidence type="ECO:0008006" key="3">
    <source>
        <dbReference type="Google" id="ProtNLM"/>
    </source>
</evidence>
<dbReference type="EMBL" id="BMWP01000011">
    <property type="protein sequence ID" value="GGW34568.1"/>
    <property type="molecule type" value="Genomic_DNA"/>
</dbReference>
<keyword evidence="2" id="KW-1185">Reference proteome</keyword>
<proteinExistence type="predicted"/>
<accession>A0A918IVW1</accession>
<reference evidence="1" key="2">
    <citation type="submission" date="2020-09" db="EMBL/GenBank/DDBJ databases">
        <authorList>
            <person name="Sun Q."/>
            <person name="Kim S."/>
        </authorList>
    </citation>
    <scope>NUCLEOTIDE SEQUENCE</scope>
    <source>
        <strain evidence="1">KCTC 12113</strain>
    </source>
</reference>
<sequence length="518" mass="58573">MSKRKLIGITLIPILLLVGLLVVQLTVKSKLSNVLGNQLPGHIHLKYDELSVNVLMGSVSLNKVKLELYSPDTLLMHTSMELESLNVSGIGYFNLFFKKEVAIRHLELFKPDISHFPSQFIPSKRTDETEEVTWDHKLTIDSFTIREGQYVQMNDNLEIRKLEVASFDLSLNHVVISAETLTNKIPFGYEDMELRSSTVFVDLGPYETLNIATLDLGENELLLKEVSLKSKYNKKELSRVLTKERDHVDLKIPEILFSDLKFGFNSAQFFLQISQGAVSGPNLKIYRDKLVNDDLDHKKLYSRMLRELPFNLDLASLQIKDGYISYAEQVAEDVKPGEIVFTDLNADIKEITNTNEKGGGTSIVISTLFMDSAPLHLDWSFDVQKENDAFLVTGKLQDFNSESINPFLKSNLRAEANGMVNELFFTFSGDAVSSSGEIKMKYQDFGFVVLQKNRRGVNKLLTAFGNIFTSDGSRADPQGYRYGTIYAERDTSKSFFNYLWLNIKEGVLSTLTGNGKKE</sequence>
<evidence type="ECO:0000313" key="2">
    <source>
        <dbReference type="Proteomes" id="UP000634668"/>
    </source>
</evidence>
<name>A0A918IVW1_9FLAO</name>
<dbReference type="RefSeq" id="WP_026813100.1">
    <property type="nucleotide sequence ID" value="NZ_BMWP01000011.1"/>
</dbReference>